<accession>A0A453I368</accession>
<keyword evidence="2" id="KW-1185">Reference proteome</keyword>
<dbReference type="Proteomes" id="UP000015105">
    <property type="component" value="Chromosome 4D"/>
</dbReference>
<reference evidence="1" key="3">
    <citation type="journal article" date="2017" name="Nature">
        <title>Genome sequence of the progenitor of the wheat D genome Aegilops tauschii.</title>
        <authorList>
            <person name="Luo M.C."/>
            <person name="Gu Y.Q."/>
            <person name="Puiu D."/>
            <person name="Wang H."/>
            <person name="Twardziok S.O."/>
            <person name="Deal K.R."/>
            <person name="Huo N."/>
            <person name="Zhu T."/>
            <person name="Wang L."/>
            <person name="Wang Y."/>
            <person name="McGuire P.E."/>
            <person name="Liu S."/>
            <person name="Long H."/>
            <person name="Ramasamy R.K."/>
            <person name="Rodriguez J.C."/>
            <person name="Van S.L."/>
            <person name="Yuan L."/>
            <person name="Wang Z."/>
            <person name="Xia Z."/>
            <person name="Xiao L."/>
            <person name="Anderson O.D."/>
            <person name="Ouyang S."/>
            <person name="Liang Y."/>
            <person name="Zimin A.V."/>
            <person name="Pertea G."/>
            <person name="Qi P."/>
            <person name="Bennetzen J.L."/>
            <person name="Dai X."/>
            <person name="Dawson M.W."/>
            <person name="Muller H.G."/>
            <person name="Kugler K."/>
            <person name="Rivarola-Duarte L."/>
            <person name="Spannagl M."/>
            <person name="Mayer K.F.X."/>
            <person name="Lu F.H."/>
            <person name="Bevan M.W."/>
            <person name="Leroy P."/>
            <person name="Li P."/>
            <person name="You F.M."/>
            <person name="Sun Q."/>
            <person name="Liu Z."/>
            <person name="Lyons E."/>
            <person name="Wicker T."/>
            <person name="Salzberg S.L."/>
            <person name="Devos K.M."/>
            <person name="Dvorak J."/>
        </authorList>
    </citation>
    <scope>NUCLEOTIDE SEQUENCE [LARGE SCALE GENOMIC DNA]</scope>
    <source>
        <strain evidence="1">cv. AL8/78</strain>
    </source>
</reference>
<reference evidence="2" key="1">
    <citation type="journal article" date="2014" name="Science">
        <title>Ancient hybridizations among the ancestral genomes of bread wheat.</title>
        <authorList>
            <consortium name="International Wheat Genome Sequencing Consortium,"/>
            <person name="Marcussen T."/>
            <person name="Sandve S.R."/>
            <person name="Heier L."/>
            <person name="Spannagl M."/>
            <person name="Pfeifer M."/>
            <person name="Jakobsen K.S."/>
            <person name="Wulff B.B."/>
            <person name="Steuernagel B."/>
            <person name="Mayer K.F."/>
            <person name="Olsen O.A."/>
        </authorList>
    </citation>
    <scope>NUCLEOTIDE SEQUENCE [LARGE SCALE GENOMIC DNA]</scope>
    <source>
        <strain evidence="2">cv. AL8/78</strain>
    </source>
</reference>
<reference evidence="1" key="5">
    <citation type="journal article" date="2021" name="G3 (Bethesda)">
        <title>Aegilops tauschii genome assembly Aet v5.0 features greater sequence contiguity and improved annotation.</title>
        <authorList>
            <person name="Wang L."/>
            <person name="Zhu T."/>
            <person name="Rodriguez J.C."/>
            <person name="Deal K.R."/>
            <person name="Dubcovsky J."/>
            <person name="McGuire P.E."/>
            <person name="Lux T."/>
            <person name="Spannagl M."/>
            <person name="Mayer K.F.X."/>
            <person name="Baldrich P."/>
            <person name="Meyers B.C."/>
            <person name="Huo N."/>
            <person name="Gu Y.Q."/>
            <person name="Zhou H."/>
            <person name="Devos K.M."/>
            <person name="Bennetzen J.L."/>
            <person name="Unver T."/>
            <person name="Budak H."/>
            <person name="Gulick P.J."/>
            <person name="Galiba G."/>
            <person name="Kalapos B."/>
            <person name="Nelson D.R."/>
            <person name="Li P."/>
            <person name="You F.M."/>
            <person name="Luo M.C."/>
            <person name="Dvorak J."/>
        </authorList>
    </citation>
    <scope>NUCLEOTIDE SEQUENCE [LARGE SCALE GENOMIC DNA]</scope>
    <source>
        <strain evidence="1">cv. AL8/78</strain>
    </source>
</reference>
<reference evidence="2" key="2">
    <citation type="journal article" date="2017" name="Nat. Plants">
        <title>The Aegilops tauschii genome reveals multiple impacts of transposons.</title>
        <authorList>
            <person name="Zhao G."/>
            <person name="Zou C."/>
            <person name="Li K."/>
            <person name="Wang K."/>
            <person name="Li T."/>
            <person name="Gao L."/>
            <person name="Zhang X."/>
            <person name="Wang H."/>
            <person name="Yang Z."/>
            <person name="Liu X."/>
            <person name="Jiang W."/>
            <person name="Mao L."/>
            <person name="Kong X."/>
            <person name="Jiao Y."/>
            <person name="Jia J."/>
        </authorList>
    </citation>
    <scope>NUCLEOTIDE SEQUENCE [LARGE SCALE GENOMIC DNA]</scope>
    <source>
        <strain evidence="2">cv. AL8/78</strain>
    </source>
</reference>
<proteinExistence type="predicted"/>
<organism evidence="1 2">
    <name type="scientific">Aegilops tauschii subsp. strangulata</name>
    <name type="common">Goatgrass</name>
    <dbReference type="NCBI Taxonomy" id="200361"/>
    <lineage>
        <taxon>Eukaryota</taxon>
        <taxon>Viridiplantae</taxon>
        <taxon>Streptophyta</taxon>
        <taxon>Embryophyta</taxon>
        <taxon>Tracheophyta</taxon>
        <taxon>Spermatophyta</taxon>
        <taxon>Magnoliopsida</taxon>
        <taxon>Liliopsida</taxon>
        <taxon>Poales</taxon>
        <taxon>Poaceae</taxon>
        <taxon>BOP clade</taxon>
        <taxon>Pooideae</taxon>
        <taxon>Triticodae</taxon>
        <taxon>Triticeae</taxon>
        <taxon>Triticinae</taxon>
        <taxon>Aegilops</taxon>
    </lineage>
</organism>
<name>A0A453I368_AEGTS</name>
<dbReference type="EnsemblPlants" id="AET4Gv20427800.24">
    <property type="protein sequence ID" value="AET4Gv20427800.24"/>
    <property type="gene ID" value="AET4Gv20427800"/>
</dbReference>
<sequence length="61" mass="7195">MYIGFSSFSVYRFFVTFSNRAPDPERDRYRKRVQLFKASLENMEGTFKTHAPWAGAVLKKN</sequence>
<protein>
    <submittedName>
        <fullName evidence="1">Uncharacterized protein</fullName>
    </submittedName>
</protein>
<reference evidence="1" key="4">
    <citation type="submission" date="2019-03" db="UniProtKB">
        <authorList>
            <consortium name="EnsemblPlants"/>
        </authorList>
    </citation>
    <scope>IDENTIFICATION</scope>
</reference>
<dbReference type="AlphaFoldDB" id="A0A453I368"/>
<evidence type="ECO:0000313" key="1">
    <source>
        <dbReference type="EnsemblPlants" id="AET4Gv20427800.24"/>
    </source>
</evidence>
<evidence type="ECO:0000313" key="2">
    <source>
        <dbReference type="Proteomes" id="UP000015105"/>
    </source>
</evidence>
<dbReference type="Gramene" id="AET4Gv20427800.24">
    <property type="protein sequence ID" value="AET4Gv20427800.24"/>
    <property type="gene ID" value="AET4Gv20427800"/>
</dbReference>